<evidence type="ECO:0000256" key="10">
    <source>
        <dbReference type="PIRSR" id="PIRSR601088-4"/>
    </source>
</evidence>
<dbReference type="OrthoDB" id="9767022at2"/>
<gene>
    <name evidence="13" type="ORF">CFK38_02325</name>
</gene>
<evidence type="ECO:0000256" key="6">
    <source>
        <dbReference type="ARBA" id="ARBA00023295"/>
    </source>
</evidence>
<evidence type="ECO:0000313" key="13">
    <source>
        <dbReference type="EMBL" id="ATG50487.1"/>
    </source>
</evidence>
<dbReference type="GO" id="GO:0005975">
    <property type="term" value="P:carbohydrate metabolic process"/>
    <property type="evidence" value="ECO:0007669"/>
    <property type="project" value="InterPro"/>
</dbReference>
<dbReference type="InterPro" id="IPR001088">
    <property type="entry name" value="Glyco_hydro_4"/>
</dbReference>
<evidence type="ECO:0000256" key="7">
    <source>
        <dbReference type="PIRSR" id="PIRSR601088-1"/>
    </source>
</evidence>
<dbReference type="Gene3D" id="3.40.50.720">
    <property type="entry name" value="NAD(P)-binding Rossmann-like Domain"/>
    <property type="match status" value="1"/>
</dbReference>
<evidence type="ECO:0000256" key="5">
    <source>
        <dbReference type="ARBA" id="ARBA00023211"/>
    </source>
</evidence>
<feature type="binding site" evidence="9">
    <location>
        <position position="165"/>
    </location>
    <ligand>
        <name>Mn(2+)</name>
        <dbReference type="ChEBI" id="CHEBI:29035"/>
    </ligand>
</feature>
<dbReference type="InterPro" id="IPR015955">
    <property type="entry name" value="Lactate_DH/Glyco_Ohase_4_C"/>
</dbReference>
<protein>
    <submittedName>
        <fullName evidence="13">6-phospho-beta-glucosidase</fullName>
    </submittedName>
</protein>
<keyword evidence="9" id="KW-0408">Iron</keyword>
<dbReference type="Gene3D" id="3.90.110.10">
    <property type="entry name" value="Lactate dehydrogenase/glycoside hydrolase, family 4, C-terminal"/>
    <property type="match status" value="1"/>
</dbReference>
<evidence type="ECO:0000256" key="8">
    <source>
        <dbReference type="PIRSR" id="PIRSR601088-2"/>
    </source>
</evidence>
<dbReference type="GO" id="GO:0046872">
    <property type="term" value="F:metal ion binding"/>
    <property type="evidence" value="ECO:0007669"/>
    <property type="project" value="UniProtKB-KW"/>
</dbReference>
<keyword evidence="4 11" id="KW-0520">NAD</keyword>
<evidence type="ECO:0000256" key="1">
    <source>
        <dbReference type="ARBA" id="ARBA00010141"/>
    </source>
</evidence>
<dbReference type="EMBL" id="CP023563">
    <property type="protein sequence ID" value="ATG50487.1"/>
    <property type="molecule type" value="Genomic_DNA"/>
</dbReference>
<evidence type="ECO:0000256" key="4">
    <source>
        <dbReference type="ARBA" id="ARBA00023027"/>
    </source>
</evidence>
<organism evidence="13 14">
    <name type="scientific">Brachybacterium vulturis</name>
    <dbReference type="NCBI Taxonomy" id="2017484"/>
    <lineage>
        <taxon>Bacteria</taxon>
        <taxon>Bacillati</taxon>
        <taxon>Actinomycetota</taxon>
        <taxon>Actinomycetes</taxon>
        <taxon>Micrococcales</taxon>
        <taxon>Dermabacteraceae</taxon>
        <taxon>Brachybacterium</taxon>
    </lineage>
</organism>
<keyword evidence="3 11" id="KW-0378">Hydrolase</keyword>
<sequence length="461" mass="49891">MILALLGGGGFRVPLVFRTLLADRTDGRVTQVRLHDTDGVRLAAMEKILVAMAEAVPDAPRIMICSELADAVRGADFVFSAIRVGGTKGRAADERIARELGILGQETTGFGGISYALRGLPVALDIARTLADVNPEAWLINFTNPAGIVTEASREILGDRVIGICDSPIGLARRVLGSLETAGHVPAGTALDVGVGGGDVRLDYAGLNHLGWLQGLQVRGEDVLPRLLERPDLLESFEEGRLFGAEWLRTLGSIPNEYLHYYYFARETVEADGRSEATRGVFLEQQQDGFYRAADGVVPAEAALLWERTRQRREETYMASNREAAGVAERDEEDLEAGGYDRVALAIMHAIAHDRPAQLVLNVANRGTLEHLPEDAVIEVPCLVDAAGPRPLPVSPLPAHALGLVQTVKHVERTVIRAVTESRRDLAIEALALHPLVDGVGVARRAFDLSRAEFPELVALR</sequence>
<evidence type="ECO:0000256" key="3">
    <source>
        <dbReference type="ARBA" id="ARBA00022801"/>
    </source>
</evidence>
<proteinExistence type="inferred from homology"/>
<comment type="cofactor">
    <cofactor evidence="11">
        <name>NAD(+)</name>
        <dbReference type="ChEBI" id="CHEBI:57540"/>
    </cofactor>
    <text evidence="11">Binds 1 NAD(+) per subunit.</text>
</comment>
<dbReference type="PANTHER" id="PTHR32092:SF5">
    <property type="entry name" value="6-PHOSPHO-BETA-GLUCOSIDASE"/>
    <property type="match status" value="1"/>
</dbReference>
<keyword evidence="5 9" id="KW-0464">Manganese</keyword>
<feature type="binding site" evidence="8">
    <location>
        <position position="144"/>
    </location>
    <ligand>
        <name>substrate</name>
    </ligand>
</feature>
<dbReference type="InterPro" id="IPR022616">
    <property type="entry name" value="Glyco_hydro_4_C"/>
</dbReference>
<evidence type="ECO:0000256" key="9">
    <source>
        <dbReference type="PIRSR" id="PIRSR601088-3"/>
    </source>
</evidence>
<feature type="active site" description="Proton donor" evidence="7">
    <location>
        <position position="166"/>
    </location>
</feature>
<evidence type="ECO:0000256" key="11">
    <source>
        <dbReference type="RuleBase" id="RU361152"/>
    </source>
</evidence>
<keyword evidence="14" id="KW-1185">Reference proteome</keyword>
<dbReference type="GO" id="GO:0016616">
    <property type="term" value="F:oxidoreductase activity, acting on the CH-OH group of donors, NAD or NADP as acceptor"/>
    <property type="evidence" value="ECO:0007669"/>
    <property type="project" value="InterPro"/>
</dbReference>
<dbReference type="GO" id="GO:0004553">
    <property type="term" value="F:hydrolase activity, hydrolyzing O-glycosyl compounds"/>
    <property type="evidence" value="ECO:0007669"/>
    <property type="project" value="InterPro"/>
</dbReference>
<dbReference type="SUPFAM" id="SSF56327">
    <property type="entry name" value="LDH C-terminal domain-like"/>
    <property type="match status" value="1"/>
</dbReference>
<feature type="domain" description="Glycosyl hydrolase family 4 C-terminal" evidence="12">
    <location>
        <begin position="204"/>
        <end position="437"/>
    </location>
</feature>
<comment type="similarity">
    <text evidence="1 11">Belongs to the glycosyl hydrolase 4 family.</text>
</comment>
<dbReference type="PROSITE" id="PS01324">
    <property type="entry name" value="GLYCOSYL_HYDROL_F4"/>
    <property type="match status" value="1"/>
</dbReference>
<dbReference type="InterPro" id="IPR036291">
    <property type="entry name" value="NAD(P)-bd_dom_sf"/>
</dbReference>
<feature type="binding site" evidence="9">
    <location>
        <position position="209"/>
    </location>
    <ligand>
        <name>Mn(2+)</name>
        <dbReference type="ChEBI" id="CHEBI:29035"/>
    </ligand>
</feature>
<dbReference type="AlphaFoldDB" id="A0A291GJW3"/>
<dbReference type="PRINTS" id="PR00732">
    <property type="entry name" value="GLHYDRLASE4"/>
</dbReference>
<feature type="binding site" evidence="8">
    <location>
        <position position="90"/>
    </location>
    <ligand>
        <name>substrate</name>
    </ligand>
</feature>
<dbReference type="RefSeq" id="WP_096801627.1">
    <property type="nucleotide sequence ID" value="NZ_CP023563.1"/>
</dbReference>
<reference evidence="14" key="1">
    <citation type="submission" date="2017-09" db="EMBL/GenBank/DDBJ databases">
        <title>Brachybacterium sp. VM2412.</title>
        <authorList>
            <person name="Tak E.J."/>
            <person name="Bae J.-W."/>
        </authorList>
    </citation>
    <scope>NUCLEOTIDE SEQUENCE [LARGE SCALE GENOMIC DNA]</scope>
    <source>
        <strain evidence="14">VM2412</strain>
    </source>
</reference>
<name>A0A291GJW3_9MICO</name>
<keyword evidence="9" id="KW-0533">Nickel</keyword>
<evidence type="ECO:0000259" key="12">
    <source>
        <dbReference type="Pfam" id="PF11975"/>
    </source>
</evidence>
<dbReference type="Proteomes" id="UP000218165">
    <property type="component" value="Chromosome"/>
</dbReference>
<dbReference type="PANTHER" id="PTHR32092">
    <property type="entry name" value="6-PHOSPHO-BETA-GLUCOSIDASE-RELATED"/>
    <property type="match status" value="1"/>
</dbReference>
<feature type="active site" description="Proton acceptor" evidence="7">
    <location>
        <position position="258"/>
    </location>
</feature>
<dbReference type="Pfam" id="PF11975">
    <property type="entry name" value="Glyco_hydro_4C"/>
    <property type="match status" value="1"/>
</dbReference>
<dbReference type="SUPFAM" id="SSF51735">
    <property type="entry name" value="NAD(P)-binding Rossmann-fold domains"/>
    <property type="match status" value="1"/>
</dbReference>
<keyword evidence="2 9" id="KW-0479">Metal-binding</keyword>
<evidence type="ECO:0000256" key="2">
    <source>
        <dbReference type="ARBA" id="ARBA00022723"/>
    </source>
</evidence>
<accession>A0A291GJW3</accession>
<feature type="site" description="Increases basicity of active site Tyr" evidence="10">
    <location>
        <position position="106"/>
    </location>
</feature>
<evidence type="ECO:0000313" key="14">
    <source>
        <dbReference type="Proteomes" id="UP000218165"/>
    </source>
</evidence>
<dbReference type="Pfam" id="PF02056">
    <property type="entry name" value="Glyco_hydro_4"/>
    <property type="match status" value="1"/>
</dbReference>
<keyword evidence="9" id="KW-0170">Cobalt</keyword>
<keyword evidence="6 11" id="KW-0326">Glycosidase</keyword>
<dbReference type="KEGG" id="brz:CFK38_02325"/>
<dbReference type="InterPro" id="IPR019802">
    <property type="entry name" value="GlycHydrolase_4_CS"/>
</dbReference>